<evidence type="ECO:0000256" key="1">
    <source>
        <dbReference type="SAM" id="MobiDB-lite"/>
    </source>
</evidence>
<accession>A0ABD2QBY4</accession>
<feature type="region of interest" description="Disordered" evidence="1">
    <location>
        <begin position="1"/>
        <end position="28"/>
    </location>
</feature>
<protein>
    <recommendedName>
        <fullName evidence="4">Transmembrane protein</fullName>
    </recommendedName>
</protein>
<feature type="compositionally biased region" description="Polar residues" evidence="1">
    <location>
        <begin position="11"/>
        <end position="20"/>
    </location>
</feature>
<evidence type="ECO:0000313" key="3">
    <source>
        <dbReference type="Proteomes" id="UP001626550"/>
    </source>
</evidence>
<organism evidence="2 3">
    <name type="scientific">Cichlidogyrus casuarinus</name>
    <dbReference type="NCBI Taxonomy" id="1844966"/>
    <lineage>
        <taxon>Eukaryota</taxon>
        <taxon>Metazoa</taxon>
        <taxon>Spiralia</taxon>
        <taxon>Lophotrochozoa</taxon>
        <taxon>Platyhelminthes</taxon>
        <taxon>Monogenea</taxon>
        <taxon>Monopisthocotylea</taxon>
        <taxon>Dactylogyridea</taxon>
        <taxon>Ancyrocephalidae</taxon>
        <taxon>Cichlidogyrus</taxon>
    </lineage>
</organism>
<comment type="caution">
    <text evidence="2">The sequence shown here is derived from an EMBL/GenBank/DDBJ whole genome shotgun (WGS) entry which is preliminary data.</text>
</comment>
<dbReference type="AlphaFoldDB" id="A0ABD2QBY4"/>
<proteinExistence type="predicted"/>
<dbReference type="EMBL" id="JBJKFK010000434">
    <property type="protein sequence ID" value="KAL3317078.1"/>
    <property type="molecule type" value="Genomic_DNA"/>
</dbReference>
<gene>
    <name evidence="2" type="ORF">Ciccas_004273</name>
</gene>
<keyword evidence="3" id="KW-1185">Reference proteome</keyword>
<sequence>MPARTRPSLKDSYSPTLQNRSKNKMRQRRSMQVLLKPVELSSTTHFLISLLLACLFALLSVRHEASGIKLVKMFFSIL</sequence>
<evidence type="ECO:0000313" key="2">
    <source>
        <dbReference type="EMBL" id="KAL3317078.1"/>
    </source>
</evidence>
<evidence type="ECO:0008006" key="4">
    <source>
        <dbReference type="Google" id="ProtNLM"/>
    </source>
</evidence>
<name>A0ABD2QBY4_9PLAT</name>
<dbReference type="Proteomes" id="UP001626550">
    <property type="component" value="Unassembled WGS sequence"/>
</dbReference>
<reference evidence="2 3" key="1">
    <citation type="submission" date="2024-11" db="EMBL/GenBank/DDBJ databases">
        <title>Adaptive evolution of stress response genes in parasites aligns with host niche diversity.</title>
        <authorList>
            <person name="Hahn C."/>
            <person name="Resl P."/>
        </authorList>
    </citation>
    <scope>NUCLEOTIDE SEQUENCE [LARGE SCALE GENOMIC DNA]</scope>
    <source>
        <strain evidence="2">EGGRZ-B1_66</strain>
        <tissue evidence="2">Body</tissue>
    </source>
</reference>